<evidence type="ECO:0000256" key="1">
    <source>
        <dbReference type="ARBA" id="ARBA00010641"/>
    </source>
</evidence>
<dbReference type="SUPFAM" id="SSF88659">
    <property type="entry name" value="Sigma3 and sigma4 domains of RNA polymerase sigma factors"/>
    <property type="match status" value="1"/>
</dbReference>
<keyword evidence="2 6" id="KW-0805">Transcription regulation</keyword>
<dbReference type="InterPro" id="IPR013324">
    <property type="entry name" value="RNA_pol_sigma_r3/r4-like"/>
</dbReference>
<dbReference type="InterPro" id="IPR014327">
    <property type="entry name" value="RNA_pol_sigma70_bacteroid"/>
</dbReference>
<dbReference type="Pfam" id="PF04542">
    <property type="entry name" value="Sigma70_r2"/>
    <property type="match status" value="1"/>
</dbReference>
<keyword evidence="4 6" id="KW-0238">DNA-binding</keyword>
<dbReference type="GO" id="GO:0006352">
    <property type="term" value="P:DNA-templated transcription initiation"/>
    <property type="evidence" value="ECO:0007669"/>
    <property type="project" value="InterPro"/>
</dbReference>
<dbReference type="NCBIfam" id="TIGR02937">
    <property type="entry name" value="sigma70-ECF"/>
    <property type="match status" value="1"/>
</dbReference>
<evidence type="ECO:0000313" key="10">
    <source>
        <dbReference type="Proteomes" id="UP000435036"/>
    </source>
</evidence>
<dbReference type="InterPro" id="IPR013325">
    <property type="entry name" value="RNA_pol_sigma_r2"/>
</dbReference>
<name>A0A6N8KTT0_9SPHI</name>
<dbReference type="Gene3D" id="1.10.10.10">
    <property type="entry name" value="Winged helix-like DNA-binding domain superfamily/Winged helix DNA-binding domain"/>
    <property type="match status" value="1"/>
</dbReference>
<dbReference type="PANTHER" id="PTHR43133">
    <property type="entry name" value="RNA POLYMERASE ECF-TYPE SIGMA FACTO"/>
    <property type="match status" value="1"/>
</dbReference>
<dbReference type="CDD" id="cd06171">
    <property type="entry name" value="Sigma70_r4"/>
    <property type="match status" value="1"/>
</dbReference>
<dbReference type="GO" id="GO:0003677">
    <property type="term" value="F:DNA binding"/>
    <property type="evidence" value="ECO:0007669"/>
    <property type="project" value="UniProtKB-KW"/>
</dbReference>
<comment type="caution">
    <text evidence="9">The sequence shown here is derived from an EMBL/GenBank/DDBJ whole genome shotgun (WGS) entry which is preliminary data.</text>
</comment>
<dbReference type="InterPro" id="IPR036388">
    <property type="entry name" value="WH-like_DNA-bd_sf"/>
</dbReference>
<evidence type="ECO:0000256" key="5">
    <source>
        <dbReference type="ARBA" id="ARBA00023163"/>
    </source>
</evidence>
<accession>A0A6N8KTT0</accession>
<proteinExistence type="inferred from homology"/>
<feature type="domain" description="RNA polymerase sigma factor 70 region 4 type 2" evidence="8">
    <location>
        <begin position="125"/>
        <end position="175"/>
    </location>
</feature>
<evidence type="ECO:0000259" key="7">
    <source>
        <dbReference type="Pfam" id="PF04542"/>
    </source>
</evidence>
<evidence type="ECO:0000256" key="2">
    <source>
        <dbReference type="ARBA" id="ARBA00023015"/>
    </source>
</evidence>
<evidence type="ECO:0000313" key="9">
    <source>
        <dbReference type="EMBL" id="MVZ60497.1"/>
    </source>
</evidence>
<reference evidence="9 10" key="1">
    <citation type="submission" date="2019-12" db="EMBL/GenBank/DDBJ databases">
        <authorList>
            <person name="Dong K."/>
        </authorList>
    </citation>
    <scope>NUCLEOTIDE SEQUENCE [LARGE SCALE GENOMIC DNA]</scope>
    <source>
        <strain evidence="9 10">JCM 31225</strain>
    </source>
</reference>
<keyword evidence="5 6" id="KW-0804">Transcription</keyword>
<dbReference type="InterPro" id="IPR013249">
    <property type="entry name" value="RNA_pol_sigma70_r4_t2"/>
</dbReference>
<dbReference type="EMBL" id="WSQA01000001">
    <property type="protein sequence ID" value="MVZ60497.1"/>
    <property type="molecule type" value="Genomic_DNA"/>
</dbReference>
<dbReference type="PROSITE" id="PS01063">
    <property type="entry name" value="SIGMA70_ECF"/>
    <property type="match status" value="1"/>
</dbReference>
<protein>
    <recommendedName>
        <fullName evidence="6">RNA polymerase sigma factor</fullName>
    </recommendedName>
</protein>
<evidence type="ECO:0000256" key="4">
    <source>
        <dbReference type="ARBA" id="ARBA00023125"/>
    </source>
</evidence>
<dbReference type="Pfam" id="PF08281">
    <property type="entry name" value="Sigma70_r4_2"/>
    <property type="match status" value="1"/>
</dbReference>
<sequence length="200" mass="23193">MNGGNLLEQNLLLLQLRAGQMAAFNKLYTMYSPRLYVHLLKFLKSPELVEEVLQEVFVRVWQNRESIVPEKGFNSFLYTIAHNLAINMIKKINRDRALQMEVWASSISYYLHTEENLLDKERMAIINQAIATLTPKRREILLFCKVEGKSYKEVAELLGISVSTVSNQLVNALQDIRTFIVKNYSQEYLLGFLLFVHLAH</sequence>
<dbReference type="InterPro" id="IPR039425">
    <property type="entry name" value="RNA_pol_sigma-70-like"/>
</dbReference>
<dbReference type="InterPro" id="IPR007627">
    <property type="entry name" value="RNA_pol_sigma70_r2"/>
</dbReference>
<evidence type="ECO:0000256" key="3">
    <source>
        <dbReference type="ARBA" id="ARBA00023082"/>
    </source>
</evidence>
<dbReference type="RefSeq" id="WP_160367149.1">
    <property type="nucleotide sequence ID" value="NZ_WSQA01000001.1"/>
</dbReference>
<dbReference type="AlphaFoldDB" id="A0A6N8KTT0"/>
<keyword evidence="3 6" id="KW-0731">Sigma factor</keyword>
<evidence type="ECO:0000256" key="6">
    <source>
        <dbReference type="RuleBase" id="RU000716"/>
    </source>
</evidence>
<gene>
    <name evidence="9" type="ORF">GQF63_00535</name>
</gene>
<dbReference type="InterPro" id="IPR000838">
    <property type="entry name" value="RNA_pol_sigma70_ECF_CS"/>
</dbReference>
<dbReference type="NCBIfam" id="TIGR02985">
    <property type="entry name" value="Sig70_bacteroi1"/>
    <property type="match status" value="1"/>
</dbReference>
<keyword evidence="10" id="KW-1185">Reference proteome</keyword>
<dbReference type="Gene3D" id="1.10.1740.10">
    <property type="match status" value="1"/>
</dbReference>
<dbReference type="SUPFAM" id="SSF88946">
    <property type="entry name" value="Sigma2 domain of RNA polymerase sigma factors"/>
    <property type="match status" value="1"/>
</dbReference>
<feature type="domain" description="RNA polymerase sigma-70 region 2" evidence="7">
    <location>
        <begin position="27"/>
        <end position="93"/>
    </location>
</feature>
<dbReference type="Proteomes" id="UP000435036">
    <property type="component" value="Unassembled WGS sequence"/>
</dbReference>
<dbReference type="GO" id="GO:0016987">
    <property type="term" value="F:sigma factor activity"/>
    <property type="evidence" value="ECO:0007669"/>
    <property type="project" value="UniProtKB-KW"/>
</dbReference>
<evidence type="ECO:0000259" key="8">
    <source>
        <dbReference type="Pfam" id="PF08281"/>
    </source>
</evidence>
<dbReference type="InterPro" id="IPR014284">
    <property type="entry name" value="RNA_pol_sigma-70_dom"/>
</dbReference>
<dbReference type="OrthoDB" id="655312at2"/>
<dbReference type="PANTHER" id="PTHR43133:SF46">
    <property type="entry name" value="RNA POLYMERASE SIGMA-70 FACTOR ECF SUBFAMILY"/>
    <property type="match status" value="1"/>
</dbReference>
<organism evidence="9 10">
    <name type="scientific">Sphingobacterium humi</name>
    <dbReference type="NCBI Taxonomy" id="1796905"/>
    <lineage>
        <taxon>Bacteria</taxon>
        <taxon>Pseudomonadati</taxon>
        <taxon>Bacteroidota</taxon>
        <taxon>Sphingobacteriia</taxon>
        <taxon>Sphingobacteriales</taxon>
        <taxon>Sphingobacteriaceae</taxon>
        <taxon>Sphingobacterium</taxon>
    </lineage>
</organism>
<comment type="similarity">
    <text evidence="1 6">Belongs to the sigma-70 factor family. ECF subfamily.</text>
</comment>